<dbReference type="OrthoDB" id="10603690at2759"/>
<dbReference type="EMBL" id="FUEG01000008">
    <property type="protein sequence ID" value="SJL07402.1"/>
    <property type="molecule type" value="Genomic_DNA"/>
</dbReference>
<evidence type="ECO:0000313" key="1">
    <source>
        <dbReference type="EMBL" id="SJL07402.1"/>
    </source>
</evidence>
<gene>
    <name evidence="1" type="ORF">ARMOST_10749</name>
</gene>
<dbReference type="AlphaFoldDB" id="A0A284RF67"/>
<proteinExistence type="predicted"/>
<name>A0A284RF67_ARMOS</name>
<evidence type="ECO:0000313" key="2">
    <source>
        <dbReference type="Proteomes" id="UP000219338"/>
    </source>
</evidence>
<organism evidence="1 2">
    <name type="scientific">Armillaria ostoyae</name>
    <name type="common">Armillaria root rot fungus</name>
    <dbReference type="NCBI Taxonomy" id="47428"/>
    <lineage>
        <taxon>Eukaryota</taxon>
        <taxon>Fungi</taxon>
        <taxon>Dikarya</taxon>
        <taxon>Basidiomycota</taxon>
        <taxon>Agaricomycotina</taxon>
        <taxon>Agaricomycetes</taxon>
        <taxon>Agaricomycetidae</taxon>
        <taxon>Agaricales</taxon>
        <taxon>Marasmiineae</taxon>
        <taxon>Physalacriaceae</taxon>
        <taxon>Armillaria</taxon>
    </lineage>
</organism>
<dbReference type="Proteomes" id="UP000219338">
    <property type="component" value="Unassembled WGS sequence"/>
</dbReference>
<sequence length="193" mass="21765">MDHRIVLPLAFQFRSNQYLIVRSIQAILITHRPPTRHLLSTGCSWRHPISRLVAAGTINRDCILQLPSGEIPISPLFTLLIASPDSVMSPGSILVFIDHDIYHLLWTSANREKSPQNLWLPGSYNLSPAKAAMGASFSYRRYPDPDVTISTVTAIHSPFHHHQESLVQSHSDSHLRRDIAALRYLSFPPLIYS</sequence>
<reference evidence="2" key="1">
    <citation type="journal article" date="2017" name="Nat. Ecol. Evol.">
        <title>Genome expansion and lineage-specific genetic innovations in the forest pathogenic fungi Armillaria.</title>
        <authorList>
            <person name="Sipos G."/>
            <person name="Prasanna A.N."/>
            <person name="Walter M.C."/>
            <person name="O'Connor E."/>
            <person name="Balint B."/>
            <person name="Krizsan K."/>
            <person name="Kiss B."/>
            <person name="Hess J."/>
            <person name="Varga T."/>
            <person name="Slot J."/>
            <person name="Riley R."/>
            <person name="Boka B."/>
            <person name="Rigling D."/>
            <person name="Barry K."/>
            <person name="Lee J."/>
            <person name="Mihaltcheva S."/>
            <person name="LaButti K."/>
            <person name="Lipzen A."/>
            <person name="Waldron R."/>
            <person name="Moloney N.M."/>
            <person name="Sperisen C."/>
            <person name="Kredics L."/>
            <person name="Vagvoelgyi C."/>
            <person name="Patrignani A."/>
            <person name="Fitzpatrick D."/>
            <person name="Nagy I."/>
            <person name="Doyle S."/>
            <person name="Anderson J.B."/>
            <person name="Grigoriev I.V."/>
            <person name="Gueldener U."/>
            <person name="Muensterkoetter M."/>
            <person name="Nagy L.G."/>
        </authorList>
    </citation>
    <scope>NUCLEOTIDE SEQUENCE [LARGE SCALE GENOMIC DNA]</scope>
    <source>
        <strain evidence="2">C18/9</strain>
    </source>
</reference>
<accession>A0A284RF67</accession>
<keyword evidence="2" id="KW-1185">Reference proteome</keyword>
<protein>
    <submittedName>
        <fullName evidence="1">Uncharacterized protein</fullName>
    </submittedName>
</protein>